<dbReference type="RefSeq" id="WP_191705710.1">
    <property type="nucleotide sequence ID" value="NZ_JACSQA010000001.1"/>
</dbReference>
<accession>A0ABR8X763</accession>
<evidence type="ECO:0000256" key="1">
    <source>
        <dbReference type="SAM" id="Phobius"/>
    </source>
</evidence>
<dbReference type="Proteomes" id="UP000640930">
    <property type="component" value="Unassembled WGS sequence"/>
</dbReference>
<keyword evidence="3" id="KW-1185">Reference proteome</keyword>
<organism evidence="2 3">
    <name type="scientific">Ureibacillus galli</name>
    <dbReference type="NCBI Taxonomy" id="2762222"/>
    <lineage>
        <taxon>Bacteria</taxon>
        <taxon>Bacillati</taxon>
        <taxon>Bacillota</taxon>
        <taxon>Bacilli</taxon>
        <taxon>Bacillales</taxon>
        <taxon>Caryophanaceae</taxon>
        <taxon>Ureibacillus</taxon>
    </lineage>
</organism>
<reference evidence="2 3" key="1">
    <citation type="submission" date="2020-08" db="EMBL/GenBank/DDBJ databases">
        <title>A Genomic Blueprint of the Chicken Gut Microbiome.</title>
        <authorList>
            <person name="Gilroy R."/>
            <person name="Ravi A."/>
            <person name="Getino M."/>
            <person name="Pursley I."/>
            <person name="Horton D.L."/>
            <person name="Alikhan N.-F."/>
            <person name="Baker D."/>
            <person name="Gharbi K."/>
            <person name="Hall N."/>
            <person name="Watson M."/>
            <person name="Adriaenssens E.M."/>
            <person name="Foster-Nyarko E."/>
            <person name="Jarju S."/>
            <person name="Secka A."/>
            <person name="Antonio M."/>
            <person name="Oren A."/>
            <person name="Chaudhuri R."/>
            <person name="La Ragione R.M."/>
            <person name="Hildebrand F."/>
            <person name="Pallen M.J."/>
        </authorList>
    </citation>
    <scope>NUCLEOTIDE SEQUENCE [LARGE SCALE GENOMIC DNA]</scope>
    <source>
        <strain evidence="2 3">Re31</strain>
    </source>
</reference>
<dbReference type="EMBL" id="JACSQA010000001">
    <property type="protein sequence ID" value="MBD8025134.1"/>
    <property type="molecule type" value="Genomic_DNA"/>
</dbReference>
<keyword evidence="1" id="KW-1133">Transmembrane helix</keyword>
<feature type="transmembrane region" description="Helical" evidence="1">
    <location>
        <begin position="36"/>
        <end position="65"/>
    </location>
</feature>
<comment type="caution">
    <text evidence="2">The sequence shown here is derived from an EMBL/GenBank/DDBJ whole genome shotgun (WGS) entry which is preliminary data.</text>
</comment>
<evidence type="ECO:0000313" key="2">
    <source>
        <dbReference type="EMBL" id="MBD8025134.1"/>
    </source>
</evidence>
<gene>
    <name evidence="2" type="ORF">H9636_00555</name>
</gene>
<evidence type="ECO:0000313" key="3">
    <source>
        <dbReference type="Proteomes" id="UP000640930"/>
    </source>
</evidence>
<sequence>MVQLFFIGIVCYTILFLLAKLNIYNGLTRILSVINMVIIIGFVLFALIKTGLLRTIATFISFLIIRVSEMVNELF</sequence>
<proteinExistence type="predicted"/>
<name>A0ABR8X763_9BACL</name>
<feature type="transmembrane region" description="Helical" evidence="1">
    <location>
        <begin position="6"/>
        <end position="24"/>
    </location>
</feature>
<keyword evidence="1" id="KW-0472">Membrane</keyword>
<protein>
    <submittedName>
        <fullName evidence="2">Uncharacterized protein</fullName>
    </submittedName>
</protein>
<keyword evidence="1" id="KW-0812">Transmembrane</keyword>